<keyword evidence="3" id="KW-0274">FAD</keyword>
<dbReference type="PANTHER" id="PTHR11552:SF123">
    <property type="entry name" value="GMC OXIDOREDUCTASE (AFU_ORTHOLOGUE AFUA_2G01770)-RELATED"/>
    <property type="match status" value="1"/>
</dbReference>
<dbReference type="AlphaFoldDB" id="A0A9P4GP91"/>
<feature type="domain" description="Glucose-methanol-choline oxidoreductase N-terminal" evidence="4">
    <location>
        <begin position="253"/>
        <end position="267"/>
    </location>
</feature>
<comment type="caution">
    <text evidence="5">The sequence shown here is derived from an EMBL/GenBank/DDBJ whole genome shotgun (WGS) entry which is preliminary data.</text>
</comment>
<sequence>MADIIIVGGGLAGTVVASRLHQRRPSLLIVLIEAGPDPKNHDHVLNPTEASLLHFSDLDYKYFTTPQEHLDGKPKYNCGIKALGGGSVINTGGWIRGDALDYDEWAQDVGDERWSYNGQLPYFKRSEKHFDPEADPVQHGSDGPVHTASVRSTGRKYPLRDTVLKLWSRLDLKHNHDLNDGRPQGISDLVENWRNGKRQVVQSTYPLGGVQVHSDSLVQRVIIDETKTATGVELANDEIIELKRGGQVIISAGAYRTPQVLMLSGIGNSSHLSEYKIPITVDLPSVGQNLHDHLGHFRYWKLRYPEKGLALGSPEFGGPNYNLGGPVDFLVRAPIPVEPLKAAIENDEELVSDDHPLLKGPRTHLEMLLLYGALGAEIQGLQIPLDGASVSTFVMGCLPTSRGSVTLASSNATDAPIIDPNYYATEMDQHVMREGFRMHSRLMLETPEGKELVQSEHTPPGYPILGTYASDEEIDARIRMGATTVFHPGGTAAMGQVVDNSLKVYGITNLRVVDASVIPKPLAAHYQVPVYGKSIFESSSVSHC</sequence>
<evidence type="ECO:0000256" key="2">
    <source>
        <dbReference type="PIRSR" id="PIRSR000137-1"/>
    </source>
</evidence>
<accession>A0A9P4GP91</accession>
<dbReference type="PROSITE" id="PS00624">
    <property type="entry name" value="GMC_OXRED_2"/>
    <property type="match status" value="1"/>
</dbReference>
<gene>
    <name evidence="5" type="ORF">K460DRAFT_428674</name>
</gene>
<dbReference type="PANTHER" id="PTHR11552">
    <property type="entry name" value="GLUCOSE-METHANOL-CHOLINE GMC OXIDOREDUCTASE"/>
    <property type="match status" value="1"/>
</dbReference>
<evidence type="ECO:0000313" key="6">
    <source>
        <dbReference type="Proteomes" id="UP000800039"/>
    </source>
</evidence>
<protein>
    <submittedName>
        <fullName evidence="5">GMC oxidoreductase</fullName>
    </submittedName>
</protein>
<dbReference type="Pfam" id="PF00732">
    <property type="entry name" value="GMC_oxred_N"/>
    <property type="match status" value="1"/>
</dbReference>
<feature type="binding site" evidence="3">
    <location>
        <position position="218"/>
    </location>
    <ligand>
        <name>FAD</name>
        <dbReference type="ChEBI" id="CHEBI:57692"/>
    </ligand>
</feature>
<evidence type="ECO:0000256" key="1">
    <source>
        <dbReference type="ARBA" id="ARBA00010790"/>
    </source>
</evidence>
<dbReference type="GO" id="GO:0016614">
    <property type="term" value="F:oxidoreductase activity, acting on CH-OH group of donors"/>
    <property type="evidence" value="ECO:0007669"/>
    <property type="project" value="InterPro"/>
</dbReference>
<dbReference type="InterPro" id="IPR007867">
    <property type="entry name" value="GMC_OxRtase_C"/>
</dbReference>
<organism evidence="5 6">
    <name type="scientific">Cucurbitaria berberidis CBS 394.84</name>
    <dbReference type="NCBI Taxonomy" id="1168544"/>
    <lineage>
        <taxon>Eukaryota</taxon>
        <taxon>Fungi</taxon>
        <taxon>Dikarya</taxon>
        <taxon>Ascomycota</taxon>
        <taxon>Pezizomycotina</taxon>
        <taxon>Dothideomycetes</taxon>
        <taxon>Pleosporomycetidae</taxon>
        <taxon>Pleosporales</taxon>
        <taxon>Pleosporineae</taxon>
        <taxon>Cucurbitariaceae</taxon>
        <taxon>Cucurbitaria</taxon>
    </lineage>
</organism>
<feature type="active site" description="Proton donor" evidence="2">
    <location>
        <position position="487"/>
    </location>
</feature>
<evidence type="ECO:0000256" key="3">
    <source>
        <dbReference type="PIRSR" id="PIRSR000137-2"/>
    </source>
</evidence>
<dbReference type="Gene3D" id="3.50.50.60">
    <property type="entry name" value="FAD/NAD(P)-binding domain"/>
    <property type="match status" value="1"/>
</dbReference>
<dbReference type="Gene3D" id="3.30.560.10">
    <property type="entry name" value="Glucose Oxidase, domain 3"/>
    <property type="match status" value="1"/>
</dbReference>
<dbReference type="GO" id="GO:0050660">
    <property type="term" value="F:flavin adenine dinucleotide binding"/>
    <property type="evidence" value="ECO:0007669"/>
    <property type="project" value="InterPro"/>
</dbReference>
<dbReference type="Proteomes" id="UP000800039">
    <property type="component" value="Unassembled WGS sequence"/>
</dbReference>
<dbReference type="SUPFAM" id="SSF54373">
    <property type="entry name" value="FAD-linked reductases, C-terminal domain"/>
    <property type="match status" value="1"/>
</dbReference>
<dbReference type="EMBL" id="ML976615">
    <property type="protein sequence ID" value="KAF1849210.1"/>
    <property type="molecule type" value="Genomic_DNA"/>
</dbReference>
<dbReference type="OrthoDB" id="269227at2759"/>
<dbReference type="Pfam" id="PF05199">
    <property type="entry name" value="GMC_oxred_C"/>
    <property type="match status" value="1"/>
</dbReference>
<proteinExistence type="inferred from homology"/>
<keyword evidence="3" id="KW-0285">Flavoprotein</keyword>
<comment type="cofactor">
    <cofactor evidence="3">
        <name>FAD</name>
        <dbReference type="ChEBI" id="CHEBI:57692"/>
    </cofactor>
</comment>
<comment type="similarity">
    <text evidence="1">Belongs to the GMC oxidoreductase family.</text>
</comment>
<dbReference type="InterPro" id="IPR012132">
    <property type="entry name" value="GMC_OxRdtase"/>
</dbReference>
<dbReference type="InterPro" id="IPR036188">
    <property type="entry name" value="FAD/NAD-bd_sf"/>
</dbReference>
<evidence type="ECO:0000259" key="4">
    <source>
        <dbReference type="PROSITE" id="PS00624"/>
    </source>
</evidence>
<dbReference type="InterPro" id="IPR000172">
    <property type="entry name" value="GMC_OxRdtase_N"/>
</dbReference>
<evidence type="ECO:0000313" key="5">
    <source>
        <dbReference type="EMBL" id="KAF1849210.1"/>
    </source>
</evidence>
<dbReference type="GeneID" id="63855551"/>
<keyword evidence="6" id="KW-1185">Reference proteome</keyword>
<name>A0A9P4GP91_9PLEO</name>
<feature type="active site" description="Proton acceptor" evidence="2">
    <location>
        <position position="525"/>
    </location>
</feature>
<reference evidence="5" key="1">
    <citation type="submission" date="2020-01" db="EMBL/GenBank/DDBJ databases">
        <authorList>
            <consortium name="DOE Joint Genome Institute"/>
            <person name="Haridas S."/>
            <person name="Albert R."/>
            <person name="Binder M."/>
            <person name="Bloem J."/>
            <person name="Labutti K."/>
            <person name="Salamov A."/>
            <person name="Andreopoulos B."/>
            <person name="Baker S.E."/>
            <person name="Barry K."/>
            <person name="Bills G."/>
            <person name="Bluhm B.H."/>
            <person name="Cannon C."/>
            <person name="Castanera R."/>
            <person name="Culley D.E."/>
            <person name="Daum C."/>
            <person name="Ezra D."/>
            <person name="Gonzalez J.B."/>
            <person name="Henrissat B."/>
            <person name="Kuo A."/>
            <person name="Liang C."/>
            <person name="Lipzen A."/>
            <person name="Lutzoni F."/>
            <person name="Magnuson J."/>
            <person name="Mondo S."/>
            <person name="Nolan M."/>
            <person name="Ohm R."/>
            <person name="Pangilinan J."/>
            <person name="Park H.-J."/>
            <person name="Ramirez L."/>
            <person name="Alfaro M."/>
            <person name="Sun H."/>
            <person name="Tritt A."/>
            <person name="Yoshinaga Y."/>
            <person name="Zwiers L.-H."/>
            <person name="Turgeon B.G."/>
            <person name="Goodwin S.B."/>
            <person name="Spatafora J.W."/>
            <person name="Crous P.W."/>
            <person name="Grigoriev I.V."/>
        </authorList>
    </citation>
    <scope>NUCLEOTIDE SEQUENCE</scope>
    <source>
        <strain evidence="5">CBS 394.84</strain>
    </source>
</reference>
<dbReference type="SUPFAM" id="SSF51905">
    <property type="entry name" value="FAD/NAD(P)-binding domain"/>
    <property type="match status" value="1"/>
</dbReference>
<dbReference type="PIRSF" id="PIRSF000137">
    <property type="entry name" value="Alcohol_oxidase"/>
    <property type="match status" value="1"/>
</dbReference>
<dbReference type="RefSeq" id="XP_040791773.1">
    <property type="nucleotide sequence ID" value="XM_040938297.1"/>
</dbReference>